<evidence type="ECO:0000259" key="2">
    <source>
        <dbReference type="PROSITE" id="PS01148"/>
    </source>
</evidence>
<proteinExistence type="inferred from homology"/>
<dbReference type="PROSITE" id="PS01148">
    <property type="entry name" value="UPF0033"/>
    <property type="match status" value="1"/>
</dbReference>
<accession>A0A437QEN9</accession>
<dbReference type="InterPro" id="IPR036868">
    <property type="entry name" value="TusA-like_sf"/>
</dbReference>
<dbReference type="AlphaFoldDB" id="A0A437QEN9"/>
<comment type="caution">
    <text evidence="3">The sequence shown here is derived from an EMBL/GenBank/DDBJ whole genome shotgun (WGS) entry which is preliminary data.</text>
</comment>
<evidence type="ECO:0000313" key="3">
    <source>
        <dbReference type="EMBL" id="RVU32976.1"/>
    </source>
</evidence>
<dbReference type="CDD" id="cd00291">
    <property type="entry name" value="SirA_YedF_YeeD"/>
    <property type="match status" value="1"/>
</dbReference>
<protein>
    <submittedName>
        <fullName evidence="3">SirA family protein</fullName>
    </submittedName>
</protein>
<dbReference type="Proteomes" id="UP000282818">
    <property type="component" value="Unassembled WGS sequence"/>
</dbReference>
<evidence type="ECO:0000256" key="1">
    <source>
        <dbReference type="ARBA" id="ARBA00008984"/>
    </source>
</evidence>
<dbReference type="PANTHER" id="PTHR33279:SF2">
    <property type="entry name" value="SULFUR CARRIER PROTEIN TUSA"/>
    <property type="match status" value="1"/>
</dbReference>
<reference evidence="3 4" key="1">
    <citation type="submission" date="2019-01" db="EMBL/GenBank/DDBJ databases">
        <authorList>
            <person name="Chen W.-M."/>
        </authorList>
    </citation>
    <scope>NUCLEOTIDE SEQUENCE [LARGE SCALE GENOMIC DNA]</scope>
    <source>
        <strain evidence="3 4">HPM-16</strain>
    </source>
</reference>
<dbReference type="SUPFAM" id="SSF64307">
    <property type="entry name" value="SirA-like"/>
    <property type="match status" value="1"/>
</dbReference>
<gene>
    <name evidence="3" type="ORF">EOE65_02815</name>
</gene>
<name>A0A437QEN9_9GAMM</name>
<keyword evidence="4" id="KW-1185">Reference proteome</keyword>
<feature type="domain" description="UPF0033" evidence="2">
    <location>
        <begin position="7"/>
        <end position="31"/>
    </location>
</feature>
<evidence type="ECO:0000313" key="4">
    <source>
        <dbReference type="Proteomes" id="UP000282818"/>
    </source>
</evidence>
<dbReference type="Gene3D" id="3.30.110.40">
    <property type="entry name" value="TusA-like domain"/>
    <property type="match status" value="1"/>
</dbReference>
<dbReference type="InterPro" id="IPR001455">
    <property type="entry name" value="TusA-like"/>
</dbReference>
<dbReference type="Pfam" id="PF01206">
    <property type="entry name" value="TusA"/>
    <property type="match status" value="1"/>
</dbReference>
<dbReference type="EMBL" id="SACQ01000001">
    <property type="protein sequence ID" value="RVU32976.1"/>
    <property type="molecule type" value="Genomic_DNA"/>
</dbReference>
<organism evidence="3 4">
    <name type="scientific">Neptunomonas marina</name>
    <dbReference type="NCBI Taxonomy" id="1815562"/>
    <lineage>
        <taxon>Bacteria</taxon>
        <taxon>Pseudomonadati</taxon>
        <taxon>Pseudomonadota</taxon>
        <taxon>Gammaproteobacteria</taxon>
        <taxon>Oceanospirillales</taxon>
        <taxon>Oceanospirillaceae</taxon>
        <taxon>Neptunomonas</taxon>
    </lineage>
</organism>
<dbReference type="PANTHER" id="PTHR33279">
    <property type="entry name" value="SULFUR CARRIER PROTEIN YEDF-RELATED"/>
    <property type="match status" value="1"/>
</dbReference>
<comment type="similarity">
    <text evidence="1">Belongs to the sulfur carrier protein TusA family.</text>
</comment>
<sequence>MEVDEFLDASGLNCPMPLLKTKQKLNQMVTGELLKVIATDGGSQRDFKAFTDQSDHELIEMFTEGGDYIYVIRRG</sequence>